<dbReference type="PANTHER" id="PTHR40043">
    <property type="entry name" value="UPF0719 INNER MEMBRANE PROTEIN YJFL"/>
    <property type="match status" value="1"/>
</dbReference>
<feature type="transmembrane region" description="Helical" evidence="7">
    <location>
        <begin position="12"/>
        <end position="32"/>
    </location>
</feature>
<keyword evidence="9" id="KW-1185">Reference proteome</keyword>
<name>A0A853I6Q1_9GAMM</name>
<evidence type="ECO:0000256" key="3">
    <source>
        <dbReference type="ARBA" id="ARBA00022475"/>
    </source>
</evidence>
<evidence type="ECO:0000256" key="4">
    <source>
        <dbReference type="ARBA" id="ARBA00022692"/>
    </source>
</evidence>
<dbReference type="PANTHER" id="PTHR40043:SF1">
    <property type="entry name" value="UPF0719 INNER MEMBRANE PROTEIN YJFL"/>
    <property type="match status" value="1"/>
</dbReference>
<sequence length="133" mass="14342">MMTYLANIGSFFLYFISASLLTMAYVGIYTKVTPHDEWELIKKNITAAALAFSGSLLGFIIPLASLIIHAVNLMDLFLWGIVALLVQLLTFKAISHIMPCISERLANNELAAGIWLAAASVGAGTITAACLTY</sequence>
<dbReference type="InterPro" id="IPR007140">
    <property type="entry name" value="DUF350"/>
</dbReference>
<organism evidence="8 9">
    <name type="scientific">Spartinivicinus marinus</name>
    <dbReference type="NCBI Taxonomy" id="2994442"/>
    <lineage>
        <taxon>Bacteria</taxon>
        <taxon>Pseudomonadati</taxon>
        <taxon>Pseudomonadota</taxon>
        <taxon>Gammaproteobacteria</taxon>
        <taxon>Oceanospirillales</taxon>
        <taxon>Zooshikellaceae</taxon>
        <taxon>Spartinivicinus</taxon>
    </lineage>
</organism>
<accession>A0A853I6Q1</accession>
<dbReference type="Pfam" id="PF03994">
    <property type="entry name" value="DUF350"/>
    <property type="match status" value="1"/>
</dbReference>
<gene>
    <name evidence="8" type="ORF">H0A36_07190</name>
</gene>
<dbReference type="EMBL" id="JACCKB010000007">
    <property type="protein sequence ID" value="NYZ65794.1"/>
    <property type="molecule type" value="Genomic_DNA"/>
</dbReference>
<dbReference type="GO" id="GO:0005886">
    <property type="term" value="C:plasma membrane"/>
    <property type="evidence" value="ECO:0007669"/>
    <property type="project" value="UniProtKB-SubCell"/>
</dbReference>
<feature type="transmembrane region" description="Helical" evidence="7">
    <location>
        <begin position="44"/>
        <end position="70"/>
    </location>
</feature>
<evidence type="ECO:0000256" key="7">
    <source>
        <dbReference type="SAM" id="Phobius"/>
    </source>
</evidence>
<keyword evidence="3" id="KW-1003">Cell membrane</keyword>
<comment type="subcellular location">
    <subcellularLocation>
        <location evidence="1">Cell membrane</location>
        <topology evidence="1">Multi-pass membrane protein</topology>
    </subcellularLocation>
</comment>
<comment type="caution">
    <text evidence="8">The sequence shown here is derived from an EMBL/GenBank/DDBJ whole genome shotgun (WGS) entry which is preliminary data.</text>
</comment>
<dbReference type="RefSeq" id="WP_180567817.1">
    <property type="nucleotide sequence ID" value="NZ_JACCKB010000007.1"/>
</dbReference>
<comment type="similarity">
    <text evidence="2">Belongs to the UPF0719 family.</text>
</comment>
<keyword evidence="4 7" id="KW-0812">Transmembrane</keyword>
<keyword evidence="6 7" id="KW-0472">Membrane</keyword>
<evidence type="ECO:0000313" key="8">
    <source>
        <dbReference type="EMBL" id="NYZ65794.1"/>
    </source>
</evidence>
<evidence type="ECO:0000256" key="1">
    <source>
        <dbReference type="ARBA" id="ARBA00004651"/>
    </source>
</evidence>
<keyword evidence="5 7" id="KW-1133">Transmembrane helix</keyword>
<dbReference type="Proteomes" id="UP000569732">
    <property type="component" value="Unassembled WGS sequence"/>
</dbReference>
<evidence type="ECO:0000256" key="2">
    <source>
        <dbReference type="ARBA" id="ARBA00005779"/>
    </source>
</evidence>
<evidence type="ECO:0000313" key="9">
    <source>
        <dbReference type="Proteomes" id="UP000569732"/>
    </source>
</evidence>
<protein>
    <submittedName>
        <fullName evidence="8">DUF350 domain-containing protein</fullName>
    </submittedName>
</protein>
<evidence type="ECO:0000256" key="5">
    <source>
        <dbReference type="ARBA" id="ARBA00022989"/>
    </source>
</evidence>
<reference evidence="8 9" key="1">
    <citation type="submission" date="2020-07" db="EMBL/GenBank/DDBJ databases">
        <title>Endozoicomonas sp. nov., isolated from sediment.</title>
        <authorList>
            <person name="Gu T."/>
        </authorList>
    </citation>
    <scope>NUCLEOTIDE SEQUENCE [LARGE SCALE GENOMIC DNA]</scope>
    <source>
        <strain evidence="8 9">SM1973</strain>
    </source>
</reference>
<feature type="transmembrane region" description="Helical" evidence="7">
    <location>
        <begin position="76"/>
        <end position="94"/>
    </location>
</feature>
<dbReference type="AlphaFoldDB" id="A0A853I6Q1"/>
<evidence type="ECO:0000256" key="6">
    <source>
        <dbReference type="ARBA" id="ARBA00023136"/>
    </source>
</evidence>
<proteinExistence type="inferred from homology"/>